<proteinExistence type="predicted"/>
<dbReference type="AlphaFoldDB" id="A0A8J3VCR8"/>
<dbReference type="Proteomes" id="UP000630097">
    <property type="component" value="Unassembled WGS sequence"/>
</dbReference>
<sequence>MTIAAVLLAALMTAIPTYADPIGGAGDGDTSGGGGDGNGNFEAWVRSQVRFSGSGYDGTPNTAPSTNAEPVHCWYEPRYDYAGMQEWTRRIRFVWHHQGPEDQRDALEWYNDTLEDIKPYENEPGKVFWFLTADDTDAGWDCFNAKELWIHVGAQPPIDPRDDLIDQADLARMARANLTLPTPTFELNPPAADGVYRSYVGLETMVSVPGPGAPPVGELGVTAAIAGVPYLTATITAVPEGVTITTDGAVDTIRNQTTCPNYSAGMKPDDGCYIQFARASTGGPYTITVTQHWRVTSNVPAAGINDEVVMDSQKTIVVDEIQSVANG</sequence>
<accession>A0A8J3VCR8</accession>
<evidence type="ECO:0000313" key="2">
    <source>
        <dbReference type="EMBL" id="GIG85003.1"/>
    </source>
</evidence>
<keyword evidence="1" id="KW-0732">Signal</keyword>
<reference evidence="2 3" key="1">
    <citation type="submission" date="2021-01" db="EMBL/GenBank/DDBJ databases">
        <title>Whole genome shotgun sequence of Planotetraspora kaengkrachanensis NBRC 104272.</title>
        <authorList>
            <person name="Komaki H."/>
            <person name="Tamura T."/>
        </authorList>
    </citation>
    <scope>NUCLEOTIDE SEQUENCE [LARGE SCALE GENOMIC DNA]</scope>
    <source>
        <strain evidence="2 3">NBRC 104272</strain>
    </source>
</reference>
<organism evidence="2 3">
    <name type="scientific">Planotetraspora kaengkrachanensis</name>
    <dbReference type="NCBI Taxonomy" id="575193"/>
    <lineage>
        <taxon>Bacteria</taxon>
        <taxon>Bacillati</taxon>
        <taxon>Actinomycetota</taxon>
        <taxon>Actinomycetes</taxon>
        <taxon>Streptosporangiales</taxon>
        <taxon>Streptosporangiaceae</taxon>
        <taxon>Planotetraspora</taxon>
    </lineage>
</organism>
<evidence type="ECO:0000256" key="1">
    <source>
        <dbReference type="SAM" id="SignalP"/>
    </source>
</evidence>
<name>A0A8J3VCR8_9ACTN</name>
<feature type="signal peptide" evidence="1">
    <location>
        <begin position="1"/>
        <end position="19"/>
    </location>
</feature>
<comment type="caution">
    <text evidence="2">The sequence shown here is derived from an EMBL/GenBank/DDBJ whole genome shotgun (WGS) entry which is preliminary data.</text>
</comment>
<keyword evidence="3" id="KW-1185">Reference proteome</keyword>
<dbReference type="RefSeq" id="WP_203888256.1">
    <property type="nucleotide sequence ID" value="NZ_BAABHH010000015.1"/>
</dbReference>
<gene>
    <name evidence="2" type="ORF">Pka01_81300</name>
</gene>
<dbReference type="EMBL" id="BONV01000067">
    <property type="protein sequence ID" value="GIG85003.1"/>
    <property type="molecule type" value="Genomic_DNA"/>
</dbReference>
<feature type="chain" id="PRO_5035223243" evidence="1">
    <location>
        <begin position="20"/>
        <end position="327"/>
    </location>
</feature>
<evidence type="ECO:0000313" key="3">
    <source>
        <dbReference type="Proteomes" id="UP000630097"/>
    </source>
</evidence>
<protein>
    <submittedName>
        <fullName evidence="2">Uncharacterized protein</fullName>
    </submittedName>
</protein>